<dbReference type="EMBL" id="JBHSZQ010000047">
    <property type="protein sequence ID" value="MFC7126886.1"/>
    <property type="molecule type" value="Genomic_DNA"/>
</dbReference>
<organism evidence="2 3">
    <name type="scientific">Halovenus rubra</name>
    <dbReference type="NCBI Taxonomy" id="869890"/>
    <lineage>
        <taxon>Archaea</taxon>
        <taxon>Methanobacteriati</taxon>
        <taxon>Methanobacteriota</taxon>
        <taxon>Stenosarchaea group</taxon>
        <taxon>Halobacteria</taxon>
        <taxon>Halobacteriales</taxon>
        <taxon>Haloarculaceae</taxon>
        <taxon>Halovenus</taxon>
    </lineage>
</organism>
<comment type="caution">
    <text evidence="2">The sequence shown here is derived from an EMBL/GenBank/DDBJ whole genome shotgun (WGS) entry which is preliminary data.</text>
</comment>
<evidence type="ECO:0000256" key="1">
    <source>
        <dbReference type="SAM" id="MobiDB-lite"/>
    </source>
</evidence>
<reference evidence="2 3" key="1">
    <citation type="journal article" date="2014" name="Int. J. Syst. Evol. Microbiol.">
        <title>Complete genome sequence of Corynebacterium casei LMG S-19264T (=DSM 44701T), isolated from a smear-ripened cheese.</title>
        <authorList>
            <consortium name="US DOE Joint Genome Institute (JGI-PGF)"/>
            <person name="Walter F."/>
            <person name="Albersmeier A."/>
            <person name="Kalinowski J."/>
            <person name="Ruckert C."/>
        </authorList>
    </citation>
    <scope>NUCLEOTIDE SEQUENCE [LARGE SCALE GENOMIC DNA]</scope>
    <source>
        <strain evidence="2 3">CGMCC 4.7215</strain>
    </source>
</reference>
<proteinExistence type="predicted"/>
<dbReference type="AlphaFoldDB" id="A0ABD5X6Z6"/>
<dbReference type="RefSeq" id="WP_267637270.1">
    <property type="nucleotide sequence ID" value="NZ_JAODIY010000009.1"/>
</dbReference>
<evidence type="ECO:0000313" key="2">
    <source>
        <dbReference type="EMBL" id="MFC7126886.1"/>
    </source>
</evidence>
<accession>A0ABD5X6Z6</accession>
<feature type="region of interest" description="Disordered" evidence="1">
    <location>
        <begin position="38"/>
        <end position="58"/>
    </location>
</feature>
<evidence type="ECO:0000313" key="3">
    <source>
        <dbReference type="Proteomes" id="UP001596414"/>
    </source>
</evidence>
<gene>
    <name evidence="2" type="ORF">ACFQJ7_12780</name>
</gene>
<protein>
    <submittedName>
        <fullName evidence="2">Uncharacterized protein</fullName>
    </submittedName>
</protein>
<dbReference type="Proteomes" id="UP001596414">
    <property type="component" value="Unassembled WGS sequence"/>
</dbReference>
<sequence length="58" mass="6446">MNYKTDTTEDEPPENQIETVSVSADAIVSAILRNARDMETREDQQSKLGFAASTNIDQ</sequence>
<name>A0ABD5X6Z6_9EURY</name>